<reference evidence="2" key="1">
    <citation type="journal article" date="2022" name="Mol. Ecol. Resour.">
        <title>The genomes of chicory, endive, great burdock and yacon provide insights into Asteraceae palaeo-polyploidization history and plant inulin production.</title>
        <authorList>
            <person name="Fan W."/>
            <person name="Wang S."/>
            <person name="Wang H."/>
            <person name="Wang A."/>
            <person name="Jiang F."/>
            <person name="Liu H."/>
            <person name="Zhao H."/>
            <person name="Xu D."/>
            <person name="Zhang Y."/>
        </authorList>
    </citation>
    <scope>NUCLEOTIDE SEQUENCE [LARGE SCALE GENOMIC DNA]</scope>
    <source>
        <strain evidence="2">cv. Punajuju</strain>
    </source>
</reference>
<sequence length="351" mass="39651">MLWTGEGPDPKALEETMASYSNLLQGFLLLSHGSIIGAGTTLSSCIHASVKQVIDCSFMLLKESVASYDVLREMKEFKPTSNEEISKPDDDNNNKDNIQENSSPRAIGPRLMAHGLGWVDIGLHKAITLVLLAGNATLIPPQTKRFHKLKERMKKRMKTREIIETKAMEVQVVIQLSCNSPLRASILRNPGNELYRKSFEVATKVYDLRKSLNIINSAVEQVLHDKLLEVLDFSKDLTSLEPAAKALACREEQENAMLQVLMRVEQEQKNPQEKKKVGRRVESQDIKRRREWQFLGILVSKFANKEKPQLGLFSIGVNVFYDLHLSVVISVAFVDKDREKSKSMSLLECLC</sequence>
<comment type="caution">
    <text evidence="1">The sequence shown here is derived from an EMBL/GenBank/DDBJ whole genome shotgun (WGS) entry which is preliminary data.</text>
</comment>
<gene>
    <name evidence="1" type="ORF">L2E82_12690</name>
</gene>
<accession>A0ACB9GIQ6</accession>
<keyword evidence="2" id="KW-1185">Reference proteome</keyword>
<protein>
    <submittedName>
        <fullName evidence="1">Uncharacterized protein</fullName>
    </submittedName>
</protein>
<proteinExistence type="predicted"/>
<dbReference type="EMBL" id="CM042010">
    <property type="protein sequence ID" value="KAI3782637.1"/>
    <property type="molecule type" value="Genomic_DNA"/>
</dbReference>
<evidence type="ECO:0000313" key="1">
    <source>
        <dbReference type="EMBL" id="KAI3782637.1"/>
    </source>
</evidence>
<name>A0ACB9GIQ6_CICIN</name>
<organism evidence="1 2">
    <name type="scientific">Cichorium intybus</name>
    <name type="common">Chicory</name>
    <dbReference type="NCBI Taxonomy" id="13427"/>
    <lineage>
        <taxon>Eukaryota</taxon>
        <taxon>Viridiplantae</taxon>
        <taxon>Streptophyta</taxon>
        <taxon>Embryophyta</taxon>
        <taxon>Tracheophyta</taxon>
        <taxon>Spermatophyta</taxon>
        <taxon>Magnoliopsida</taxon>
        <taxon>eudicotyledons</taxon>
        <taxon>Gunneridae</taxon>
        <taxon>Pentapetalae</taxon>
        <taxon>asterids</taxon>
        <taxon>campanulids</taxon>
        <taxon>Asterales</taxon>
        <taxon>Asteraceae</taxon>
        <taxon>Cichorioideae</taxon>
        <taxon>Cichorieae</taxon>
        <taxon>Cichoriinae</taxon>
        <taxon>Cichorium</taxon>
    </lineage>
</organism>
<dbReference type="Proteomes" id="UP001055811">
    <property type="component" value="Linkage Group LG02"/>
</dbReference>
<evidence type="ECO:0000313" key="2">
    <source>
        <dbReference type="Proteomes" id="UP001055811"/>
    </source>
</evidence>
<reference evidence="1 2" key="2">
    <citation type="journal article" date="2022" name="Mol. Ecol. Resour.">
        <title>The genomes of chicory, endive, great burdock and yacon provide insights into Asteraceae paleo-polyploidization history and plant inulin production.</title>
        <authorList>
            <person name="Fan W."/>
            <person name="Wang S."/>
            <person name="Wang H."/>
            <person name="Wang A."/>
            <person name="Jiang F."/>
            <person name="Liu H."/>
            <person name="Zhao H."/>
            <person name="Xu D."/>
            <person name="Zhang Y."/>
        </authorList>
    </citation>
    <scope>NUCLEOTIDE SEQUENCE [LARGE SCALE GENOMIC DNA]</scope>
    <source>
        <strain evidence="2">cv. Punajuju</strain>
        <tissue evidence="1">Leaves</tissue>
    </source>
</reference>